<accession>A0A0D9Y1P0</accession>
<reference evidence="4" key="2">
    <citation type="submission" date="2013-12" db="EMBL/GenBank/DDBJ databases">
        <authorList>
            <person name="Yu Y."/>
            <person name="Lee S."/>
            <person name="de Baynast K."/>
            <person name="Wissotski M."/>
            <person name="Liu L."/>
            <person name="Talag J."/>
            <person name="Goicoechea J."/>
            <person name="Angelova A."/>
            <person name="Jetty R."/>
            <person name="Kudrna D."/>
            <person name="Golser W."/>
            <person name="Rivera L."/>
            <person name="Zhang J."/>
            <person name="Wing R."/>
        </authorList>
    </citation>
    <scope>NUCLEOTIDE SEQUENCE</scope>
</reference>
<evidence type="ECO:0000256" key="1">
    <source>
        <dbReference type="SAM" id="MobiDB-lite"/>
    </source>
</evidence>
<feature type="compositionally biased region" description="Polar residues" evidence="1">
    <location>
        <begin position="1"/>
        <end position="17"/>
    </location>
</feature>
<dbReference type="STRING" id="77586.A0A0D9Y1P0"/>
<reference evidence="3 4" key="1">
    <citation type="submission" date="2012-08" db="EMBL/GenBank/DDBJ databases">
        <title>Oryza genome evolution.</title>
        <authorList>
            <person name="Wing R.A."/>
        </authorList>
    </citation>
    <scope>NUCLEOTIDE SEQUENCE</scope>
</reference>
<dbReference type="Gramene" id="LPERR12G16380.1">
    <property type="protein sequence ID" value="LPERR12G16380.1"/>
    <property type="gene ID" value="LPERR12G16380"/>
</dbReference>
<dbReference type="SUPFAM" id="SSF52047">
    <property type="entry name" value="RNI-like"/>
    <property type="match status" value="1"/>
</dbReference>
<dbReference type="Gene3D" id="3.80.10.10">
    <property type="entry name" value="Ribonuclease Inhibitor"/>
    <property type="match status" value="1"/>
</dbReference>
<reference evidence="3" key="3">
    <citation type="submission" date="2015-04" db="UniProtKB">
        <authorList>
            <consortium name="EnsemblPlants"/>
        </authorList>
    </citation>
    <scope>IDENTIFICATION</scope>
</reference>
<feature type="region of interest" description="Disordered" evidence="1">
    <location>
        <begin position="1"/>
        <end position="24"/>
    </location>
</feature>
<dbReference type="AlphaFoldDB" id="A0A0D9Y1P0"/>
<evidence type="ECO:0000259" key="2">
    <source>
        <dbReference type="Pfam" id="PF23622"/>
    </source>
</evidence>
<dbReference type="HOGENOM" id="CLU_010721_4_2_1"/>
<evidence type="ECO:0000313" key="4">
    <source>
        <dbReference type="Proteomes" id="UP000032180"/>
    </source>
</evidence>
<sequence length="466" mass="52122">MSSTKSPLAVVSNSSEFSPRPPAAGVHLRPSILGCYLDIWSHIHSLMPMHDAARAACLSRSFLCSWRCRPNLTLEWKMNIDSILRNHSGIGLKDLKFDFGDVTFPDVDRWLQVAVTPGIEVLILTQCSEYNFPCSVLSDGVRNSIRDLQLDTCVFRPTSELGPLRRLTNLELSTVSITGDELECLLSNSLALEQMKLFDCNEIIFLKVPCVLKQLNRLNVISCYMLQEIDCKAPNLSIVDILGENIKLSLGQPLQMKELSLDHSNVICYACAELPSIMPNLERLTICSDTEAVNAPMLLTKFLYLKHLTIEISRSTDSPSFDCLSLVSFFDASPSLETLFLNLRQMIMEHESVFGGSSHLRQLPEHQHNCLKIVEMASFSSAKSLVELACYIVKNAVSLECLKLDTFCDWKRCCGEANQRCAAISNDVLKEAYRAVKAIILYIEDKVSPTTKLTVVEPCTRCHSSE</sequence>
<dbReference type="InterPro" id="IPR053772">
    <property type="entry name" value="At1g61320/At1g61330-like"/>
</dbReference>
<evidence type="ECO:0000313" key="3">
    <source>
        <dbReference type="EnsemblPlants" id="LPERR12G16380.1"/>
    </source>
</evidence>
<dbReference type="InterPro" id="IPR055357">
    <property type="entry name" value="LRR_At1g61320_AtMIF1"/>
</dbReference>
<dbReference type="eggNOG" id="ENOG502RRQG">
    <property type="taxonomic scope" value="Eukaryota"/>
</dbReference>
<name>A0A0D9Y1P0_9ORYZ</name>
<feature type="domain" description="At1g61320/AtMIF1 LRR" evidence="2">
    <location>
        <begin position="83"/>
        <end position="460"/>
    </location>
</feature>
<dbReference type="EnsemblPlants" id="LPERR12G16380.1">
    <property type="protein sequence ID" value="LPERR12G16380.1"/>
    <property type="gene ID" value="LPERR12G16380"/>
</dbReference>
<dbReference type="Pfam" id="PF23622">
    <property type="entry name" value="LRR_At1g61320_AtMIF1"/>
    <property type="match status" value="1"/>
</dbReference>
<organism evidence="3 4">
    <name type="scientific">Leersia perrieri</name>
    <dbReference type="NCBI Taxonomy" id="77586"/>
    <lineage>
        <taxon>Eukaryota</taxon>
        <taxon>Viridiplantae</taxon>
        <taxon>Streptophyta</taxon>
        <taxon>Embryophyta</taxon>
        <taxon>Tracheophyta</taxon>
        <taxon>Spermatophyta</taxon>
        <taxon>Magnoliopsida</taxon>
        <taxon>Liliopsida</taxon>
        <taxon>Poales</taxon>
        <taxon>Poaceae</taxon>
        <taxon>BOP clade</taxon>
        <taxon>Oryzoideae</taxon>
        <taxon>Oryzeae</taxon>
        <taxon>Oryzinae</taxon>
        <taxon>Leersia</taxon>
    </lineage>
</organism>
<dbReference type="InterPro" id="IPR032675">
    <property type="entry name" value="LRR_dom_sf"/>
</dbReference>
<dbReference type="PANTHER" id="PTHR34145:SF52">
    <property type="entry name" value="OS02G0105800 PROTEIN"/>
    <property type="match status" value="1"/>
</dbReference>
<protein>
    <recommendedName>
        <fullName evidence="2">At1g61320/AtMIF1 LRR domain-containing protein</fullName>
    </recommendedName>
</protein>
<dbReference type="Proteomes" id="UP000032180">
    <property type="component" value="Chromosome 12"/>
</dbReference>
<dbReference type="PANTHER" id="PTHR34145">
    <property type="entry name" value="OS02G0105600 PROTEIN"/>
    <property type="match status" value="1"/>
</dbReference>
<proteinExistence type="predicted"/>
<keyword evidence="4" id="KW-1185">Reference proteome</keyword>